<keyword evidence="2" id="KW-1185">Reference proteome</keyword>
<accession>A0A0N5D3C7</accession>
<evidence type="ECO:0000313" key="2">
    <source>
        <dbReference type="Proteomes" id="UP000276776"/>
    </source>
</evidence>
<evidence type="ECO:0000313" key="3">
    <source>
        <dbReference type="WBParaSite" id="TCLT_0000743201-mRNA-1"/>
    </source>
</evidence>
<reference evidence="1 2" key="2">
    <citation type="submission" date="2018-11" db="EMBL/GenBank/DDBJ databases">
        <authorList>
            <consortium name="Pathogen Informatics"/>
        </authorList>
    </citation>
    <scope>NUCLEOTIDE SEQUENCE [LARGE SCALE GENOMIC DNA]</scope>
</reference>
<name>A0A0N5D3C7_THECL</name>
<reference evidence="3" key="1">
    <citation type="submission" date="2017-02" db="UniProtKB">
        <authorList>
            <consortium name="WormBaseParasite"/>
        </authorList>
    </citation>
    <scope>IDENTIFICATION</scope>
</reference>
<evidence type="ECO:0000313" key="1">
    <source>
        <dbReference type="EMBL" id="VDN04875.1"/>
    </source>
</evidence>
<gene>
    <name evidence="1" type="ORF">TCLT_LOCUS7421</name>
</gene>
<dbReference type="OrthoDB" id="5855697at2759"/>
<dbReference type="Proteomes" id="UP000276776">
    <property type="component" value="Unassembled WGS sequence"/>
</dbReference>
<organism evidence="3">
    <name type="scientific">Thelazia callipaeda</name>
    <name type="common">Oriental eyeworm</name>
    <name type="synonym">Parasitic nematode</name>
    <dbReference type="NCBI Taxonomy" id="103827"/>
    <lineage>
        <taxon>Eukaryota</taxon>
        <taxon>Metazoa</taxon>
        <taxon>Ecdysozoa</taxon>
        <taxon>Nematoda</taxon>
        <taxon>Chromadorea</taxon>
        <taxon>Rhabditida</taxon>
        <taxon>Spirurina</taxon>
        <taxon>Spiruromorpha</taxon>
        <taxon>Thelazioidea</taxon>
        <taxon>Thelaziidae</taxon>
        <taxon>Thelazia</taxon>
    </lineage>
</organism>
<dbReference type="EMBL" id="UYYF01004506">
    <property type="protein sequence ID" value="VDN04875.1"/>
    <property type="molecule type" value="Genomic_DNA"/>
</dbReference>
<protein>
    <submittedName>
        <fullName evidence="3">Pecanex-like protein</fullName>
    </submittedName>
</protein>
<dbReference type="WBParaSite" id="TCLT_0000743201-mRNA-1">
    <property type="protein sequence ID" value="TCLT_0000743201-mRNA-1"/>
    <property type="gene ID" value="TCLT_0000743201"/>
</dbReference>
<proteinExistence type="predicted"/>
<sequence length="408" mass="45193">MAEAVFECLIKSVSQEEIIAADVETAIQIRLSKDIEKDNGMKRQSFVMAADGSIPRTEYKSVDSNENFVDAPHAISEQSVLKPWSMKGHADLANELIQSSGFDSLKTISPDETSNNDSFTYQRTPETFKTKFSLSLIEKRDPDSQKLLNNESLKELLAAASTIYGHHNSGVMMQSNISDETETEPSTSTPMLTCKEQNKLRLEQLQQRVASVTAPLNSMLGTKIETSGESSTDLDLESVAVVESSEVVPTIILQRASNTLKSIHVNNGILNAPVFGRKLAKDLMSSTISVPSKTAKKETALRKPYDKSSKKEMIKLQNNLRKGQRLESSRFVRVTSCKYMYDLMFGIGKVLRESGGGVPLMINPGLRCSKNRKFSDCTNSLRILLCAKMAAVQTRFPNLEPVYITALF</sequence>
<dbReference type="AlphaFoldDB" id="A0A0N5D3C7"/>